<proteinExistence type="predicted"/>
<dbReference type="Proteomes" id="UP000054018">
    <property type="component" value="Unassembled WGS sequence"/>
</dbReference>
<reference evidence="2" key="2">
    <citation type="submission" date="2015-01" db="EMBL/GenBank/DDBJ databases">
        <title>Evolutionary Origins and Diversification of the Mycorrhizal Mutualists.</title>
        <authorList>
            <consortium name="DOE Joint Genome Institute"/>
            <consortium name="Mycorrhizal Genomics Consortium"/>
            <person name="Kohler A."/>
            <person name="Kuo A."/>
            <person name="Nagy L.G."/>
            <person name="Floudas D."/>
            <person name="Copeland A."/>
            <person name="Barry K.W."/>
            <person name="Cichocki N."/>
            <person name="Veneault-Fourrey C."/>
            <person name="LaButti K."/>
            <person name="Lindquist E.A."/>
            <person name="Lipzen A."/>
            <person name="Lundell T."/>
            <person name="Morin E."/>
            <person name="Murat C."/>
            <person name="Riley R."/>
            <person name="Ohm R."/>
            <person name="Sun H."/>
            <person name="Tunlid A."/>
            <person name="Henrissat B."/>
            <person name="Grigoriev I.V."/>
            <person name="Hibbett D.S."/>
            <person name="Martin F."/>
        </authorList>
    </citation>
    <scope>NUCLEOTIDE SEQUENCE [LARGE SCALE GENOMIC DNA]</scope>
    <source>
        <strain evidence="2">441</strain>
    </source>
</reference>
<evidence type="ECO:0000313" key="1">
    <source>
        <dbReference type="EMBL" id="KIK28356.1"/>
    </source>
</evidence>
<dbReference type="EMBL" id="KN833693">
    <property type="protein sequence ID" value="KIK28356.1"/>
    <property type="molecule type" value="Genomic_DNA"/>
</dbReference>
<dbReference type="HOGENOM" id="CLU_2097794_0_0_1"/>
<dbReference type="AlphaFoldDB" id="A0A0C9ZGA8"/>
<evidence type="ECO:0000313" key="2">
    <source>
        <dbReference type="Proteomes" id="UP000054018"/>
    </source>
</evidence>
<keyword evidence="2" id="KW-1185">Reference proteome</keyword>
<organism evidence="1 2">
    <name type="scientific">Pisolithus microcarpus 441</name>
    <dbReference type="NCBI Taxonomy" id="765257"/>
    <lineage>
        <taxon>Eukaryota</taxon>
        <taxon>Fungi</taxon>
        <taxon>Dikarya</taxon>
        <taxon>Basidiomycota</taxon>
        <taxon>Agaricomycotina</taxon>
        <taxon>Agaricomycetes</taxon>
        <taxon>Agaricomycetidae</taxon>
        <taxon>Boletales</taxon>
        <taxon>Sclerodermatineae</taxon>
        <taxon>Pisolithaceae</taxon>
        <taxon>Pisolithus</taxon>
    </lineage>
</organism>
<name>A0A0C9ZGA8_9AGAM</name>
<reference evidence="1 2" key="1">
    <citation type="submission" date="2014-04" db="EMBL/GenBank/DDBJ databases">
        <authorList>
            <consortium name="DOE Joint Genome Institute"/>
            <person name="Kuo A."/>
            <person name="Kohler A."/>
            <person name="Costa M.D."/>
            <person name="Nagy L.G."/>
            <person name="Floudas D."/>
            <person name="Copeland A."/>
            <person name="Barry K.W."/>
            <person name="Cichocki N."/>
            <person name="Veneault-Fourrey C."/>
            <person name="LaButti K."/>
            <person name="Lindquist E.A."/>
            <person name="Lipzen A."/>
            <person name="Lundell T."/>
            <person name="Morin E."/>
            <person name="Murat C."/>
            <person name="Sun H."/>
            <person name="Tunlid A."/>
            <person name="Henrissat B."/>
            <person name="Grigoriev I.V."/>
            <person name="Hibbett D.S."/>
            <person name="Martin F."/>
            <person name="Nordberg H.P."/>
            <person name="Cantor M.N."/>
            <person name="Hua S.X."/>
        </authorList>
    </citation>
    <scope>NUCLEOTIDE SEQUENCE [LARGE SCALE GENOMIC DNA]</scope>
    <source>
        <strain evidence="1 2">441</strain>
    </source>
</reference>
<accession>A0A0C9ZGA8</accession>
<sequence length="116" mass="13135">MHPTCLFVDDLELSLYILLWMALMNIPSGFKSDTSCSAFIAQTFNEVSGGMAKEFFLLKQEVLKMEQPLFPNYNALNSLLKALADTFRSCYAEPPESNANIIDFLTKDPNTRCKVR</sequence>
<protein>
    <submittedName>
        <fullName evidence="1">Unplaced genomic scaffold scaffold_9, whole genome shotgun sequence</fullName>
    </submittedName>
</protein>
<gene>
    <name evidence="1" type="ORF">PISMIDRAFT_7797</name>
</gene>